<sequence length="400" mass="43476">MLYPNRIQAALLFDQPVTQLATIVRDFQRIEGMRSGAQFNVPEENPGRFVRLFNGAEELMVTFEYCDYPCDTALFRPALSSAFVGIATPDIRERIARSRSHILIEVSHGVMAGVEDNPEIAAMFEAIGRPRAGATQAQFERRIAMLALMGRIAAEHAMPLAVHWTQSDMLLGGDLFDALAGNDAVPGALHIHPFLFGPHPAPGEDALVGIRTFGARHWLGREVIVQPSALPWATNLETIFAFLKIATMPGGYVIPDGDSFGPEDRSLSYRVRHHDEGADIGYAEPEPADVPFYELIPLRHVAHGFTAPDHVPDANAFDDRAFPVAVMPPDQDERMTLANEWAGKRRMAEAIGGRFEVRKAGLAAPAAPPSPPPAGGPPRTAPPTIGGHGPRGRVFGRKGL</sequence>
<dbReference type="AlphaFoldDB" id="A0A192D2Y8"/>
<dbReference type="OrthoDB" id="7443908at2"/>
<dbReference type="STRING" id="1112.A9D12_07700"/>
<protein>
    <submittedName>
        <fullName evidence="2">Uncharacterized protein</fullName>
    </submittedName>
</protein>
<feature type="compositionally biased region" description="Pro residues" evidence="1">
    <location>
        <begin position="366"/>
        <end position="381"/>
    </location>
</feature>
<name>A0A192D2Y8_9SPHN</name>
<evidence type="ECO:0000313" key="2">
    <source>
        <dbReference type="EMBL" id="ANK12848.1"/>
    </source>
</evidence>
<feature type="compositionally biased region" description="Basic residues" evidence="1">
    <location>
        <begin position="390"/>
        <end position="400"/>
    </location>
</feature>
<accession>A0A192D2Y8</accession>
<reference evidence="2 3" key="1">
    <citation type="submission" date="2016-05" db="EMBL/GenBank/DDBJ databases">
        <title>Compelete Genome Sequence of Bacteriochlorophyll-Synthesizing Bacterium Porphyrobacter neustonensis DSM 9434.</title>
        <authorList>
            <person name="Shi X.-L."/>
            <person name="Wu Y.-H."/>
            <person name="Cheng H."/>
            <person name="Xu L."/>
            <person name="Zhang X.-Q."/>
            <person name="Wang C.-S."/>
            <person name="Xu X.-W."/>
        </authorList>
    </citation>
    <scope>NUCLEOTIDE SEQUENCE [LARGE SCALE GENOMIC DNA]</scope>
    <source>
        <strain evidence="2 3">DSM 9434</strain>
    </source>
</reference>
<dbReference type="KEGG" id="pns:A9D12_07700"/>
<gene>
    <name evidence="2" type="ORF">A9D12_07700</name>
</gene>
<dbReference type="Proteomes" id="UP000078263">
    <property type="component" value="Chromosome"/>
</dbReference>
<evidence type="ECO:0000256" key="1">
    <source>
        <dbReference type="SAM" id="MobiDB-lite"/>
    </source>
</evidence>
<keyword evidence="3" id="KW-1185">Reference proteome</keyword>
<dbReference type="EMBL" id="CP016033">
    <property type="protein sequence ID" value="ANK12848.1"/>
    <property type="molecule type" value="Genomic_DNA"/>
</dbReference>
<proteinExistence type="predicted"/>
<dbReference type="RefSeq" id="WP_068350758.1">
    <property type="nucleotide sequence ID" value="NZ_CP016033.1"/>
</dbReference>
<organism evidence="2 3">
    <name type="scientific">Erythrobacter neustonensis</name>
    <dbReference type="NCBI Taxonomy" id="1112"/>
    <lineage>
        <taxon>Bacteria</taxon>
        <taxon>Pseudomonadati</taxon>
        <taxon>Pseudomonadota</taxon>
        <taxon>Alphaproteobacteria</taxon>
        <taxon>Sphingomonadales</taxon>
        <taxon>Erythrobacteraceae</taxon>
        <taxon>Erythrobacter/Porphyrobacter group</taxon>
        <taxon>Erythrobacter</taxon>
    </lineage>
</organism>
<feature type="region of interest" description="Disordered" evidence="1">
    <location>
        <begin position="362"/>
        <end position="400"/>
    </location>
</feature>
<evidence type="ECO:0000313" key="3">
    <source>
        <dbReference type="Proteomes" id="UP000078263"/>
    </source>
</evidence>